<evidence type="ECO:0000256" key="3">
    <source>
        <dbReference type="ARBA" id="ARBA00023285"/>
    </source>
</evidence>
<name>A0AAE3HDI9_9EURY</name>
<sequence>MLKEETLQRISNSVVSTSGDAVETAVRKALEENIGPAEIIEKGLAAGVHETGILFEEGTIFLPHLVLAVDAMEAGLRILETETQEQDRDRRPGTIVNGTVEGDVHDIGKIIVSGMLRASGFTVHDMGRSVPLQDFIDKAKETNADLISLSALTTVSLNRQQELIGMLREQGLRDRFKVMVGGAPASQEWADRIGADCYAKNAAEAVAKARELLLLK</sequence>
<dbReference type="FunFam" id="3.40.50.280:FF:000003">
    <property type="entry name" value="Dimethylamine methyltransferase corrinoid protein"/>
    <property type="match status" value="1"/>
</dbReference>
<dbReference type="InterPro" id="IPR003759">
    <property type="entry name" value="Cbl-bd_cap"/>
</dbReference>
<dbReference type="GO" id="GO:0015948">
    <property type="term" value="P:methanogenesis"/>
    <property type="evidence" value="ECO:0007669"/>
    <property type="project" value="InterPro"/>
</dbReference>
<dbReference type="PANTHER" id="PTHR45833">
    <property type="entry name" value="METHIONINE SYNTHASE"/>
    <property type="match status" value="1"/>
</dbReference>
<dbReference type="PROSITE" id="PS51337">
    <property type="entry name" value="B12_BINDING_NTER"/>
    <property type="match status" value="1"/>
</dbReference>
<dbReference type="RefSeq" id="WP_256623817.1">
    <property type="nucleotide sequence ID" value="NZ_JTEO01000014.1"/>
</dbReference>
<dbReference type="InterPro" id="IPR012741">
    <property type="entry name" value="Corrinoid_p"/>
</dbReference>
<dbReference type="Gene3D" id="1.10.1240.10">
    <property type="entry name" value="Methionine synthase domain"/>
    <property type="match status" value="1"/>
</dbReference>
<feature type="domain" description="B12-binding N-terminal" evidence="5">
    <location>
        <begin position="1"/>
        <end position="91"/>
    </location>
</feature>
<dbReference type="Proteomes" id="UP001206983">
    <property type="component" value="Unassembled WGS sequence"/>
</dbReference>
<dbReference type="SUPFAM" id="SSF47644">
    <property type="entry name" value="Methionine synthase domain"/>
    <property type="match status" value="1"/>
</dbReference>
<feature type="domain" description="B12-binding" evidence="4">
    <location>
        <begin position="92"/>
        <end position="216"/>
    </location>
</feature>
<keyword evidence="2" id="KW-0479">Metal-binding</keyword>
<protein>
    <submittedName>
        <fullName evidence="6">Dimethylamine corrinoid protein 3</fullName>
    </submittedName>
</protein>
<dbReference type="Gene3D" id="3.40.50.280">
    <property type="entry name" value="Cobalamin-binding domain"/>
    <property type="match status" value="1"/>
</dbReference>
<dbReference type="Pfam" id="PF02310">
    <property type="entry name" value="B12-binding"/>
    <property type="match status" value="1"/>
</dbReference>
<keyword evidence="7" id="KW-1185">Reference proteome</keyword>
<dbReference type="AlphaFoldDB" id="A0AAE3HDI9"/>
<dbReference type="InterPro" id="IPR036724">
    <property type="entry name" value="Cobalamin-bd_sf"/>
</dbReference>
<dbReference type="Pfam" id="PF02607">
    <property type="entry name" value="B12-binding_2"/>
    <property type="match status" value="1"/>
</dbReference>
<evidence type="ECO:0000313" key="6">
    <source>
        <dbReference type="EMBL" id="MCQ6963894.1"/>
    </source>
</evidence>
<dbReference type="GO" id="GO:0046653">
    <property type="term" value="P:tetrahydrofolate metabolic process"/>
    <property type="evidence" value="ECO:0007669"/>
    <property type="project" value="TreeGrafter"/>
</dbReference>
<dbReference type="PANTHER" id="PTHR45833:SF1">
    <property type="entry name" value="METHIONINE SYNTHASE"/>
    <property type="match status" value="1"/>
</dbReference>
<dbReference type="GO" id="GO:0008705">
    <property type="term" value="F:methionine synthase activity"/>
    <property type="evidence" value="ECO:0007669"/>
    <property type="project" value="TreeGrafter"/>
</dbReference>
<dbReference type="GO" id="GO:0050667">
    <property type="term" value="P:homocysteine metabolic process"/>
    <property type="evidence" value="ECO:0007669"/>
    <property type="project" value="TreeGrafter"/>
</dbReference>
<dbReference type="InterPro" id="IPR050554">
    <property type="entry name" value="Met_Synthase/Corrinoid"/>
</dbReference>
<dbReference type="SMART" id="SM01018">
    <property type="entry name" value="B12-binding_2"/>
    <property type="match status" value="1"/>
</dbReference>
<evidence type="ECO:0000256" key="2">
    <source>
        <dbReference type="ARBA" id="ARBA00022723"/>
    </source>
</evidence>
<dbReference type="GO" id="GO:0031419">
    <property type="term" value="F:cobalamin binding"/>
    <property type="evidence" value="ECO:0007669"/>
    <property type="project" value="InterPro"/>
</dbReference>
<dbReference type="SUPFAM" id="SSF52242">
    <property type="entry name" value="Cobalamin (vitamin B12)-binding domain"/>
    <property type="match status" value="1"/>
</dbReference>
<accession>A0AAE3HDI9</accession>
<dbReference type="GO" id="GO:0050897">
    <property type="term" value="F:cobalt ion binding"/>
    <property type="evidence" value="ECO:0007669"/>
    <property type="project" value="InterPro"/>
</dbReference>
<dbReference type="InterPro" id="IPR006158">
    <property type="entry name" value="Cobalamin-bd"/>
</dbReference>
<gene>
    <name evidence="6" type="ORF">PV02_12625</name>
</gene>
<evidence type="ECO:0000259" key="4">
    <source>
        <dbReference type="PROSITE" id="PS51332"/>
    </source>
</evidence>
<dbReference type="InterPro" id="IPR036594">
    <property type="entry name" value="Meth_synthase_dom"/>
</dbReference>
<evidence type="ECO:0000313" key="7">
    <source>
        <dbReference type="Proteomes" id="UP001206983"/>
    </source>
</evidence>
<dbReference type="CDD" id="cd02070">
    <property type="entry name" value="corrinoid_protein_B12-BD"/>
    <property type="match status" value="1"/>
</dbReference>
<dbReference type="NCBIfam" id="TIGR02370">
    <property type="entry name" value="pyl_corrinoid"/>
    <property type="match status" value="1"/>
</dbReference>
<comment type="caution">
    <text evidence="6">The sequence shown here is derived from an EMBL/GenBank/DDBJ whole genome shotgun (WGS) entry which is preliminary data.</text>
</comment>
<evidence type="ECO:0000256" key="1">
    <source>
        <dbReference type="ARBA" id="ARBA00010854"/>
    </source>
</evidence>
<dbReference type="GO" id="GO:0005829">
    <property type="term" value="C:cytosol"/>
    <property type="evidence" value="ECO:0007669"/>
    <property type="project" value="TreeGrafter"/>
</dbReference>
<proteinExistence type="inferred from homology"/>
<dbReference type="EMBL" id="JTEO01000014">
    <property type="protein sequence ID" value="MCQ6963894.1"/>
    <property type="molecule type" value="Genomic_DNA"/>
</dbReference>
<reference evidence="6 7" key="1">
    <citation type="journal article" date="2011" name="Appl. Environ. Microbiol.">
        <title>Methanogenic archaea isolated from Taiwan's Chelungpu fault.</title>
        <authorList>
            <person name="Wu S.Y."/>
            <person name="Lai M.C."/>
        </authorList>
    </citation>
    <scope>NUCLEOTIDE SEQUENCE [LARGE SCALE GENOMIC DNA]</scope>
    <source>
        <strain evidence="6 7">St545Mb</strain>
    </source>
</reference>
<keyword evidence="3" id="KW-0170">Cobalt</keyword>
<evidence type="ECO:0000259" key="5">
    <source>
        <dbReference type="PROSITE" id="PS51337"/>
    </source>
</evidence>
<comment type="similarity">
    <text evidence="1">Belongs to the methylamine corrinoid protein family.</text>
</comment>
<organism evidence="6 7">
    <name type="scientific">Methanolobus chelungpuianus</name>
    <dbReference type="NCBI Taxonomy" id="502115"/>
    <lineage>
        <taxon>Archaea</taxon>
        <taxon>Methanobacteriati</taxon>
        <taxon>Methanobacteriota</taxon>
        <taxon>Stenosarchaea group</taxon>
        <taxon>Methanomicrobia</taxon>
        <taxon>Methanosarcinales</taxon>
        <taxon>Methanosarcinaceae</taxon>
        <taxon>Methanolobus</taxon>
    </lineage>
</organism>
<dbReference type="PROSITE" id="PS51332">
    <property type="entry name" value="B12_BINDING"/>
    <property type="match status" value="1"/>
</dbReference>